<evidence type="ECO:0000313" key="4">
    <source>
        <dbReference type="Proteomes" id="UP000503447"/>
    </source>
</evidence>
<feature type="transmembrane region" description="Helical" evidence="2">
    <location>
        <begin position="34"/>
        <end position="56"/>
    </location>
</feature>
<gene>
    <name evidence="3" type="ORF">FTUN_1036</name>
</gene>
<feature type="transmembrane region" description="Helical" evidence="2">
    <location>
        <begin position="76"/>
        <end position="98"/>
    </location>
</feature>
<keyword evidence="1" id="KW-0175">Coiled coil</keyword>
<feature type="transmembrane region" description="Helical" evidence="2">
    <location>
        <begin position="173"/>
        <end position="197"/>
    </location>
</feature>
<dbReference type="EMBL" id="CP053452">
    <property type="protein sequence ID" value="QJW93529.1"/>
    <property type="molecule type" value="Genomic_DNA"/>
</dbReference>
<organism evidence="3 4">
    <name type="scientific">Frigoriglobus tundricola</name>
    <dbReference type="NCBI Taxonomy" id="2774151"/>
    <lineage>
        <taxon>Bacteria</taxon>
        <taxon>Pseudomonadati</taxon>
        <taxon>Planctomycetota</taxon>
        <taxon>Planctomycetia</taxon>
        <taxon>Gemmatales</taxon>
        <taxon>Gemmataceae</taxon>
        <taxon>Frigoriglobus</taxon>
    </lineage>
</organism>
<protein>
    <submittedName>
        <fullName evidence="3">Uncharacterized protein</fullName>
    </submittedName>
</protein>
<dbReference type="Proteomes" id="UP000503447">
    <property type="component" value="Chromosome"/>
</dbReference>
<accession>A0A6M5YHJ0</accession>
<keyword evidence="4" id="KW-1185">Reference proteome</keyword>
<dbReference type="RefSeq" id="WP_171469700.1">
    <property type="nucleotide sequence ID" value="NZ_CP053452.2"/>
</dbReference>
<dbReference type="KEGG" id="ftj:FTUN_1036"/>
<evidence type="ECO:0000256" key="2">
    <source>
        <dbReference type="SAM" id="Phobius"/>
    </source>
</evidence>
<reference evidence="4" key="1">
    <citation type="submission" date="2020-05" db="EMBL/GenBank/DDBJ databases">
        <title>Frigoriglobus tundricola gen. nov., sp. nov., a psychrotolerant cellulolytic planctomycete of the family Gemmataceae with two divergent copies of 16S rRNA gene.</title>
        <authorList>
            <person name="Kulichevskaya I.S."/>
            <person name="Ivanova A.A."/>
            <person name="Naumoff D.G."/>
            <person name="Beletsky A.V."/>
            <person name="Rijpstra W.I.C."/>
            <person name="Sinninghe Damste J.S."/>
            <person name="Mardanov A.V."/>
            <person name="Ravin N.V."/>
            <person name="Dedysh S.N."/>
        </authorList>
    </citation>
    <scope>NUCLEOTIDE SEQUENCE [LARGE SCALE GENOMIC DNA]</scope>
    <source>
        <strain evidence="4">PL17</strain>
    </source>
</reference>
<keyword evidence="2" id="KW-0472">Membrane</keyword>
<dbReference type="AlphaFoldDB" id="A0A6M5YHJ0"/>
<evidence type="ECO:0000256" key="1">
    <source>
        <dbReference type="SAM" id="Coils"/>
    </source>
</evidence>
<keyword evidence="2" id="KW-0812">Transmembrane</keyword>
<name>A0A6M5YHJ0_9BACT</name>
<feature type="coiled-coil region" evidence="1">
    <location>
        <begin position="1015"/>
        <end position="1042"/>
    </location>
</feature>
<sequence length="1144" mass="126796">MANVEPMRPTHRPAERDAQVYHPLDQLRGIIRRYVVIEGALSALLFLALWFTVGLVLDYGVFKVTGWDWALDGARWVRVLALVVALALFAAILVARIARRVTKEFSYPALALVLERKFPAVLGDRLITAVEMADVEAMGRFGYSKEMIHATIAEARERVAKVPVRDVFDWKRLWALGLLAAGLLVGTLAFAFASYAIAAGSSDPYRFGWKFAHVAGIFAERNVALLDTPWPRRAHIDLVGFPADGELAIGRDAPPPRVTARAYRWVIADRTAPEGWRPLVWADLTDAFVGRPVPPLPAAVLAPAADDAERTVDAVERLASEGDEAPTPETTRVRTALREQMNAQSPQGYEQLQEVFRALAEKADRPSMGRTLRRLEIPTEVTYKFTGRRTTGTGTLNPQQNNEFTGEIGGLKEDVAFVVRGSDFVSAARRIRLIPPPTLKRLALDQAEPAYLHHAPPQGEGYGALEGRLQKVAAKDLSLTGDRTVFVVPAGTELTLIAEAYTADNGTLSDTDRLVSAYAVPVTGRFPGTVYDDTGKPTQAPVPLALAADGAGFSVAFKETVPLPAKPAPGAGFAGAAFGHVVDAVHKYTDSRLTENVEFKVVFTNKYNVSTTRSFLIQVKQDQAPVVEVAVDVIRKSGNVYLVTPKARIPFNPDSFVKDDHGLSKVEYTFSYYAEDSEVVRGMRTRLALRSLLDLPLPGTTAGAVLPRLHAENFKLHDRVDDRLNSSVFVSAFSIQGGKLHRSTRQEFEAQLSRPKAEETSTEADQRVVKKIELKDAERDFFDLKFLHDEGLLAIAAKDTDVQPIYRMDLNVQATDNNVDGDGGPKVTRNAEPIRLRIISEGDLLIEIGREEEQLALRLDEALVKIAGAKRKYEFVRNSNGYKEESPEQVDAVKVRSQDAFGDIEKARDVVQSVAREYRRLARECEVNRLNDKALERYRFVTAQIEDVLSENPQFPAEGPTSFSKTQALLTVVQNVLNNSRWAPLAAVSDAENSLFALERRVQVIRALIGESQSRDRLKRDLVAIKEQQQRIDNEIRKMEDEWRHTLNDPNPKIGEVGVLSLAKGETKKVRHSIAWNQYKEDDLVVKLKASDPSVTVAPQITLNFEKDQFYFEYEIKAGNKEGTHTVTVTPAAGKPVEVKLIVN</sequence>
<keyword evidence="2" id="KW-1133">Transmembrane helix</keyword>
<evidence type="ECO:0000313" key="3">
    <source>
        <dbReference type="EMBL" id="QJW93529.1"/>
    </source>
</evidence>
<proteinExistence type="predicted"/>